<organism evidence="3 4">
    <name type="scientific">Candidatus Brachybacterium merdavium</name>
    <dbReference type="NCBI Taxonomy" id="2838513"/>
    <lineage>
        <taxon>Bacteria</taxon>
        <taxon>Bacillati</taxon>
        <taxon>Actinomycetota</taxon>
        <taxon>Actinomycetes</taxon>
        <taxon>Micrococcales</taxon>
        <taxon>Dermabacteraceae</taxon>
        <taxon>Brachybacterium</taxon>
    </lineage>
</organism>
<dbReference type="InterPro" id="IPR023393">
    <property type="entry name" value="START-like_dom_sf"/>
</dbReference>
<dbReference type="InterPro" id="IPR013538">
    <property type="entry name" value="ASHA1/2-like_C"/>
</dbReference>
<evidence type="ECO:0000259" key="2">
    <source>
        <dbReference type="Pfam" id="PF08327"/>
    </source>
</evidence>
<proteinExistence type="inferred from homology"/>
<gene>
    <name evidence="3" type="ORF">H9786_07590</name>
</gene>
<evidence type="ECO:0000256" key="1">
    <source>
        <dbReference type="ARBA" id="ARBA00006817"/>
    </source>
</evidence>
<evidence type="ECO:0000313" key="3">
    <source>
        <dbReference type="EMBL" id="HJB10380.1"/>
    </source>
</evidence>
<comment type="caution">
    <text evidence="3">The sequence shown here is derived from an EMBL/GenBank/DDBJ whole genome shotgun (WGS) entry which is preliminary data.</text>
</comment>
<dbReference type="AlphaFoldDB" id="A0A9D2LD67"/>
<sequence length="230" mass="24482">MTGEVLACAADGLSIAWSPPQERESVVSLRVAAAGEGESELTLLHVLSEPGRVAASGAGWEQHLASLARHLEGEGADAPAPDAAAAWETMAARPLEIRWHIPADLDRVWTALATTEGLEPWWWGHFPFVTIDADAAPGASYRITAPSAGIELEGTYLIVARPRRLSSTWRWSEAGITSRDEAVDIALDPGDGGTVITLRHTGPWADDQPVEDGSRAWQATLAALESALLP</sequence>
<reference evidence="3" key="2">
    <citation type="submission" date="2021-04" db="EMBL/GenBank/DDBJ databases">
        <authorList>
            <person name="Gilroy R."/>
        </authorList>
    </citation>
    <scope>NUCLEOTIDE SEQUENCE</scope>
    <source>
        <strain evidence="3">ChiHjej13B12-24818</strain>
    </source>
</reference>
<name>A0A9D2LD67_9MICO</name>
<protein>
    <submittedName>
        <fullName evidence="3">SRPBCC domain-containing protein</fullName>
    </submittedName>
</protein>
<dbReference type="SUPFAM" id="SSF55961">
    <property type="entry name" value="Bet v1-like"/>
    <property type="match status" value="2"/>
</dbReference>
<comment type="similarity">
    <text evidence="1">Belongs to the AHA1 family.</text>
</comment>
<evidence type="ECO:0000313" key="4">
    <source>
        <dbReference type="Proteomes" id="UP000823823"/>
    </source>
</evidence>
<reference evidence="3" key="1">
    <citation type="journal article" date="2021" name="PeerJ">
        <title>Extensive microbial diversity within the chicken gut microbiome revealed by metagenomics and culture.</title>
        <authorList>
            <person name="Gilroy R."/>
            <person name="Ravi A."/>
            <person name="Getino M."/>
            <person name="Pursley I."/>
            <person name="Horton D.L."/>
            <person name="Alikhan N.F."/>
            <person name="Baker D."/>
            <person name="Gharbi K."/>
            <person name="Hall N."/>
            <person name="Watson M."/>
            <person name="Adriaenssens E.M."/>
            <person name="Foster-Nyarko E."/>
            <person name="Jarju S."/>
            <person name="Secka A."/>
            <person name="Antonio M."/>
            <person name="Oren A."/>
            <person name="Chaudhuri R.R."/>
            <person name="La Ragione R."/>
            <person name="Hildebrand F."/>
            <person name="Pallen M.J."/>
        </authorList>
    </citation>
    <scope>NUCLEOTIDE SEQUENCE</scope>
    <source>
        <strain evidence="3">ChiHjej13B12-24818</strain>
    </source>
</reference>
<dbReference type="Proteomes" id="UP000823823">
    <property type="component" value="Unassembled WGS sequence"/>
</dbReference>
<dbReference type="Pfam" id="PF08327">
    <property type="entry name" value="AHSA1"/>
    <property type="match status" value="1"/>
</dbReference>
<dbReference type="CDD" id="cd07814">
    <property type="entry name" value="SRPBCC_CalC_Aha1-like"/>
    <property type="match status" value="1"/>
</dbReference>
<dbReference type="Gene3D" id="3.30.530.20">
    <property type="match status" value="2"/>
</dbReference>
<accession>A0A9D2LD67</accession>
<dbReference type="EMBL" id="DWZH01000055">
    <property type="protein sequence ID" value="HJB10380.1"/>
    <property type="molecule type" value="Genomic_DNA"/>
</dbReference>
<feature type="domain" description="Activator of Hsp90 ATPase homologue 1/2-like C-terminal" evidence="2">
    <location>
        <begin position="103"/>
        <end position="228"/>
    </location>
</feature>